<evidence type="ECO:0000256" key="17">
    <source>
        <dbReference type="SAM" id="MobiDB-lite"/>
    </source>
</evidence>
<feature type="region of interest" description="Disordered" evidence="17">
    <location>
        <begin position="1832"/>
        <end position="1914"/>
    </location>
</feature>
<feature type="compositionally biased region" description="Basic and acidic residues" evidence="17">
    <location>
        <begin position="155"/>
        <end position="164"/>
    </location>
</feature>
<feature type="compositionally biased region" description="Basic and acidic residues" evidence="17">
    <location>
        <begin position="579"/>
        <end position="630"/>
    </location>
</feature>
<feature type="compositionally biased region" description="Basic and acidic residues" evidence="17">
    <location>
        <begin position="1869"/>
        <end position="1879"/>
    </location>
</feature>
<evidence type="ECO:0000256" key="12">
    <source>
        <dbReference type="ARBA" id="ARBA00023163"/>
    </source>
</evidence>
<feature type="compositionally biased region" description="Low complexity" evidence="17">
    <location>
        <begin position="466"/>
        <end position="477"/>
    </location>
</feature>
<dbReference type="CDD" id="cd12202">
    <property type="entry name" value="CASP8AP2"/>
    <property type="match status" value="1"/>
</dbReference>
<dbReference type="Proteomes" id="UP000694621">
    <property type="component" value="Unplaced"/>
</dbReference>
<reference evidence="18" key="1">
    <citation type="submission" date="2025-08" db="UniProtKB">
        <authorList>
            <consortium name="Ensembl"/>
        </authorList>
    </citation>
    <scope>IDENTIFICATION</scope>
</reference>
<dbReference type="GO" id="GO:0016605">
    <property type="term" value="C:PML body"/>
    <property type="evidence" value="ECO:0007669"/>
    <property type="project" value="UniProtKB-SubCell"/>
</dbReference>
<feature type="region of interest" description="Disordered" evidence="17">
    <location>
        <begin position="1109"/>
        <end position="1210"/>
    </location>
</feature>
<dbReference type="GeneID" id="103038170"/>
<keyword evidence="14" id="KW-0131">Cell cycle</keyword>
<evidence type="ECO:0000256" key="1">
    <source>
        <dbReference type="ARBA" id="ARBA00004173"/>
    </source>
</evidence>
<feature type="compositionally biased region" description="Basic and acidic residues" evidence="17">
    <location>
        <begin position="1109"/>
        <end position="1122"/>
    </location>
</feature>
<evidence type="ECO:0000256" key="13">
    <source>
        <dbReference type="ARBA" id="ARBA00023242"/>
    </source>
</evidence>
<keyword evidence="5" id="KW-0678">Repressor</keyword>
<feature type="compositionally biased region" description="Polar residues" evidence="17">
    <location>
        <begin position="187"/>
        <end position="208"/>
    </location>
</feature>
<accession>A0A8B9KT80</accession>
<dbReference type="CTD" id="9994"/>
<evidence type="ECO:0000256" key="5">
    <source>
        <dbReference type="ARBA" id="ARBA00022491"/>
    </source>
</evidence>
<evidence type="ECO:0000256" key="10">
    <source>
        <dbReference type="ARBA" id="ARBA00023128"/>
    </source>
</evidence>
<evidence type="ECO:0000256" key="15">
    <source>
        <dbReference type="ARBA" id="ARBA00069865"/>
    </source>
</evidence>
<feature type="region of interest" description="Disordered" evidence="17">
    <location>
        <begin position="808"/>
        <end position="861"/>
    </location>
</feature>
<dbReference type="FunFam" id="1.10.10.60:FF:000265">
    <property type="entry name" value="CASP8-associated protein 2 isoform X1"/>
    <property type="match status" value="1"/>
</dbReference>
<keyword evidence="7" id="KW-0053">Apoptosis</keyword>
<dbReference type="GO" id="GO:0008625">
    <property type="term" value="P:extrinsic apoptotic signaling pathway via death domain receptors"/>
    <property type="evidence" value="ECO:0007669"/>
    <property type="project" value="UniProtKB-ARBA"/>
</dbReference>
<dbReference type="InterPro" id="IPR039674">
    <property type="entry name" value="FLASH"/>
</dbReference>
<keyword evidence="9" id="KW-0805">Transcription regulation</keyword>
<evidence type="ECO:0000256" key="7">
    <source>
        <dbReference type="ARBA" id="ARBA00022703"/>
    </source>
</evidence>
<feature type="compositionally biased region" description="Low complexity" evidence="17">
    <location>
        <begin position="320"/>
        <end position="330"/>
    </location>
</feature>
<feature type="compositionally biased region" description="Low complexity" evidence="17">
    <location>
        <begin position="1006"/>
        <end position="1016"/>
    </location>
</feature>
<keyword evidence="6" id="KW-0597">Phosphoprotein</keyword>
<dbReference type="InterPro" id="IPR049257">
    <property type="entry name" value="Gon4l/CASP8AP2_myb-like"/>
</dbReference>
<feature type="region of interest" description="Disordered" evidence="17">
    <location>
        <begin position="138"/>
        <end position="257"/>
    </location>
</feature>
<feature type="compositionally biased region" description="Basic residues" evidence="17">
    <location>
        <begin position="1851"/>
        <end position="1868"/>
    </location>
</feature>
<feature type="region of interest" description="Disordered" evidence="17">
    <location>
        <begin position="705"/>
        <end position="725"/>
    </location>
</feature>
<feature type="compositionally biased region" description="Basic and acidic residues" evidence="17">
    <location>
        <begin position="211"/>
        <end position="222"/>
    </location>
</feature>
<feature type="compositionally biased region" description="Polar residues" evidence="17">
    <location>
        <begin position="819"/>
        <end position="832"/>
    </location>
</feature>
<feature type="compositionally biased region" description="Basic and acidic residues" evidence="17">
    <location>
        <begin position="1187"/>
        <end position="1198"/>
    </location>
</feature>
<dbReference type="InterPro" id="IPR009057">
    <property type="entry name" value="Homeodomain-like_sf"/>
</dbReference>
<sequence length="1982" mass="218261">MEESAMDELYGDLGQGCYDSALIHDEDSVDIYSGLDDSPKGDGGNGEGSTLLSPQRLKDSMDLYEELITKEQEEKDTTYNELKTKFNAAQSQVQELLSKLQEMQTKNSCLHKENVLLKKNICALIKTARMEIVRKEEEISKLSSRPGQGKFYPSRGERGQEHCLRSQIKNSSGSCRVPGSVDRSRPSNHSARLETQTNSSPSSSTVHQRYSRSEQDCKDAGEKVQGLQRVTPDEAVNRKEQENLSSNSEVVKSHSGVNASQKLYETVERELESLVRGQECLAKSPNMPSMECSSKEKDITEKSQCNENKSERPQRDSTKLKSTSSKSQHQQHVDPAMLRKSVRSKSPFSPPQHVSPPPLHSQTSREPPMGSADTQAQGHRQEVKRNQGDDRRSRSGTHSVSDKSCSEKPAASLDKKTEKGESREHHRKEERRQENVSSSERRHTRSDSSKEYEQKKTRENEERNRQQGSSSSSSSSSRGERRSTRSETIKDHERRSTKASDGGSAKEETNKVEKHVKDGRDGCRSDVRSSRQGTSISKRGDYDRDRSRRKDLVEDANNRRTSSRTEEQVSGSKASSSCDDSRHGKASRRDSHASSDKRSSVKDKRSDIDCRKERRRVDKEKQSTVQDRKSSTAVPAVDATKCTSPERSRISNGGIVQSNCLANVKDQSFLKVTSTCDRSNMAEESSPKRKLTFMETLNLTLSPVKKQNQPAETSEPICKPLTNAVPDNSAEERDLFEFGEEFCVIDEAEKSQDSIEAMNVDSTPATSENVHLGPSNFDIQPNQDLDIVSKTVEPKMDIQGNKLKEQISEGSKEISEGSTGQFEKSCTVTEPQNCEKKSATVTDDSGVSASNVPGKHIENSQCVPYEPMSTNGSVPVNVQFPTVKVLCKEQDLQTSLKKPKEKSRVNSIDEGQTKNQPEPQAPPTVPSDAFQEEVSTSTKVHAAFETCSNAETSLSLELVSSTVSVDVHFQDKLASPQPQPSGSDVENTKCPERLDSGPRPSEETTTEPVETSGTVSDTPPEQTGSSEPDSTEDDLQASKPSTSVVVPQDEDSMMLTLSSIKVIPDVISPLTSPVRQVKKVQAHSLGKETHVKSLGRDFSTTAIVTNKEAIKRDMNKENKRPDLPVMPSVVKDQEVLSSTATEEELEEGEISSKSDDESSATKPALGNQASPMPTMLENRKKPAGTPTREKDSSTDSSKESPTLNKRRFKTITVPPKANISTTAEFMNMFLFIRSELRRKYMKLHKNVTKSAFCCIVDMSVASFSEFVDGVNFHKFCSQGNEIKSRLNKIIASVMSKVSSNGIVNRIFEQRADDLKQKLWNFVDGQFDFLFKEIKAALKVGPGLPKSIRSTEGKPSNPGLKADSIDDVCKVQAKKPLSAAEYRPNKSGTAEVKRITPVPILPNTFRGLGSRGKNIKATMEEEAQPSEARTSNQLPAIFSFEKPLQESFPAPEIKTPSTFARHLSHTGNTHDKTDFEILTEQQASSLTFNLVTDSQMGDIFRCLLQGSDLLETGVSAGENQSWPLNTPRKEGPSGDSVIGLVTPSKMITPSKLITAWTSISPYKLASPNSKIHMPLNPALFDESCLLEVPSNTLPNQAAPGLSSQQSFSILAEDLAVSLTIPSPLKSDGHLSFLHPTSGQPLSTPSSVISAHFSEDALLDGEDATVQDIHLSLDTDNSSSGESSTCGTWQGTDPASFQFKPNLPMQAEVMERSNDHFIVRIRHTSPVAHDESRPELEKARSAVENVSVFQEDKTSPISHAPLDNGCVLTAPGTSNQTPESQMSNTDMTSEGAYVFHEETPDTLLTNSVSPAAHADADSAAADASHSPAATGITAVSSKEDGALENEDTNEKTSRKRRKHHSGPKAKRSRSEKHQEKHEASKPRHKKRSKSSKERGEKTPSKKQNKSPQLSPSLSAKNVIKKKGEVVVTWTREEDRDILVNLKVKGASSKTFAALSSKLKKSPAQIEERFSQLMKLFKKKEKMEN</sequence>
<feature type="compositionally biased region" description="Polar residues" evidence="17">
    <location>
        <begin position="1903"/>
        <end position="1913"/>
    </location>
</feature>
<feature type="compositionally biased region" description="Basic and acidic residues" evidence="17">
    <location>
        <begin position="231"/>
        <end position="242"/>
    </location>
</feature>
<evidence type="ECO:0000256" key="9">
    <source>
        <dbReference type="ARBA" id="ARBA00023015"/>
    </source>
</evidence>
<name>A0A8B9KT80_ASTMX</name>
<dbReference type="OMA" id="HEKCKQQ"/>
<keyword evidence="10" id="KW-0496">Mitochondrion</keyword>
<feature type="region of interest" description="Disordered" evidence="17">
    <location>
        <begin position="973"/>
        <end position="1049"/>
    </location>
</feature>
<feature type="compositionally biased region" description="Basic and acidic residues" evidence="17">
    <location>
        <begin position="986"/>
        <end position="1002"/>
    </location>
</feature>
<gene>
    <name evidence="18" type="primary">casp8ap2</name>
</gene>
<feature type="compositionally biased region" description="Basic and acidic residues" evidence="17">
    <location>
        <begin position="430"/>
        <end position="465"/>
    </location>
</feature>
<evidence type="ECO:0000256" key="16">
    <source>
        <dbReference type="ARBA" id="ARBA00078515"/>
    </source>
</evidence>
<dbReference type="GO" id="GO:0005739">
    <property type="term" value="C:mitochondrion"/>
    <property type="evidence" value="ECO:0007669"/>
    <property type="project" value="UniProtKB-SubCell"/>
</dbReference>
<evidence type="ECO:0000256" key="11">
    <source>
        <dbReference type="ARBA" id="ARBA00023159"/>
    </source>
</evidence>
<feature type="compositionally biased region" description="Polar residues" evidence="17">
    <location>
        <begin position="243"/>
        <end position="257"/>
    </location>
</feature>
<feature type="compositionally biased region" description="Pro residues" evidence="17">
    <location>
        <begin position="348"/>
        <end position="359"/>
    </location>
</feature>
<evidence type="ECO:0000256" key="3">
    <source>
        <dbReference type="ARBA" id="ARBA00004496"/>
    </source>
</evidence>
<proteinExistence type="predicted"/>
<dbReference type="KEGG" id="amex:103038170"/>
<protein>
    <recommendedName>
        <fullName evidence="15">CASP8-associated protein 2</fullName>
    </recommendedName>
    <alternativeName>
        <fullName evidence="16">FLICE-associated huge protein</fullName>
    </alternativeName>
</protein>
<dbReference type="Gene3D" id="1.10.10.60">
    <property type="entry name" value="Homeodomain-like"/>
    <property type="match status" value="1"/>
</dbReference>
<comment type="subcellular location">
    <subcellularLocation>
        <location evidence="3">Cytoplasm</location>
    </subcellularLocation>
    <subcellularLocation>
        <location evidence="1">Mitochondrion</location>
    </subcellularLocation>
    <subcellularLocation>
        <location evidence="2">Nucleus</location>
        <location evidence="2">PML body</location>
    </subcellularLocation>
</comment>
<evidence type="ECO:0000313" key="18">
    <source>
        <dbReference type="Ensembl" id="ENSAMXP00005041268.1"/>
    </source>
</evidence>
<dbReference type="PANTHER" id="PTHR15489">
    <property type="entry name" value="CASPASE 8 ASSOCIATED PROTEIN 2"/>
    <property type="match status" value="1"/>
</dbReference>
<dbReference type="Pfam" id="PF21227">
    <property type="entry name" value="Myb_DNA-binding_7"/>
    <property type="match status" value="1"/>
</dbReference>
<dbReference type="PANTHER" id="PTHR15489:SF2">
    <property type="entry name" value="CASP8-ASSOCIATED PROTEIN 2"/>
    <property type="match status" value="1"/>
</dbReference>
<feature type="compositionally biased region" description="Basic and acidic residues" evidence="17">
    <location>
        <begin position="538"/>
        <end position="567"/>
    </location>
</feature>
<dbReference type="Ensembl" id="ENSAMXT00005044929.1">
    <property type="protein sequence ID" value="ENSAMXP00005041268.1"/>
    <property type="gene ID" value="ENSAMXG00005019321.1"/>
</dbReference>
<feature type="compositionally biased region" description="Polar residues" evidence="17">
    <location>
        <begin position="1017"/>
        <end position="1028"/>
    </location>
</feature>
<feature type="region of interest" description="Disordered" evidence="17">
    <location>
        <begin position="30"/>
        <end position="53"/>
    </location>
</feature>
<feature type="compositionally biased region" description="Basic and acidic residues" evidence="17">
    <location>
        <begin position="308"/>
        <end position="319"/>
    </location>
</feature>
<feature type="region of interest" description="Disordered" evidence="17">
    <location>
        <begin position="892"/>
        <end position="938"/>
    </location>
</feature>
<evidence type="ECO:0000256" key="4">
    <source>
        <dbReference type="ARBA" id="ARBA00022490"/>
    </source>
</evidence>
<keyword evidence="13" id="KW-0539">Nucleus</keyword>
<feature type="compositionally biased region" description="Polar residues" evidence="17">
    <location>
        <begin position="839"/>
        <end position="851"/>
    </location>
</feature>
<keyword evidence="4" id="KW-0963">Cytoplasm</keyword>
<keyword evidence="12" id="KW-0804">Transcription</keyword>
<feature type="compositionally biased region" description="Basic and acidic residues" evidence="17">
    <location>
        <begin position="413"/>
        <end position="424"/>
    </location>
</feature>
<feature type="region of interest" description="Disordered" evidence="17">
    <location>
        <begin position="280"/>
        <end position="650"/>
    </location>
</feature>
<evidence type="ECO:0000256" key="6">
    <source>
        <dbReference type="ARBA" id="ARBA00022553"/>
    </source>
</evidence>
<evidence type="ECO:0000256" key="8">
    <source>
        <dbReference type="ARBA" id="ARBA00022990"/>
    </source>
</evidence>
<dbReference type="GO" id="GO:0003714">
    <property type="term" value="F:transcription corepressor activity"/>
    <property type="evidence" value="ECO:0007669"/>
    <property type="project" value="TreeGrafter"/>
</dbReference>
<organism evidence="18 19">
    <name type="scientific">Astyanax mexicanus</name>
    <name type="common">Blind cave fish</name>
    <name type="synonym">Astyanax fasciatus mexicanus</name>
    <dbReference type="NCBI Taxonomy" id="7994"/>
    <lineage>
        <taxon>Eukaryota</taxon>
        <taxon>Metazoa</taxon>
        <taxon>Chordata</taxon>
        <taxon>Craniata</taxon>
        <taxon>Vertebrata</taxon>
        <taxon>Euteleostomi</taxon>
        <taxon>Actinopterygii</taxon>
        <taxon>Neopterygii</taxon>
        <taxon>Teleostei</taxon>
        <taxon>Ostariophysi</taxon>
        <taxon>Characiformes</taxon>
        <taxon>Characoidei</taxon>
        <taxon>Acestrorhamphidae</taxon>
        <taxon>Acestrorhamphinae</taxon>
        <taxon>Astyanax</taxon>
    </lineage>
</organism>
<feature type="compositionally biased region" description="Polar residues" evidence="17">
    <location>
        <begin position="905"/>
        <end position="918"/>
    </location>
</feature>
<evidence type="ECO:0000256" key="14">
    <source>
        <dbReference type="ARBA" id="ARBA00023306"/>
    </source>
</evidence>
<feature type="compositionally biased region" description="Basic and acidic residues" evidence="17">
    <location>
        <begin position="478"/>
        <end position="529"/>
    </location>
</feature>
<dbReference type="SUPFAM" id="SSF46689">
    <property type="entry name" value="Homeodomain-like"/>
    <property type="match status" value="1"/>
</dbReference>
<keyword evidence="8" id="KW-0007">Acetylation</keyword>
<keyword evidence="11" id="KW-0010">Activator</keyword>
<evidence type="ECO:0000313" key="19">
    <source>
        <dbReference type="Proteomes" id="UP000694621"/>
    </source>
</evidence>
<feature type="compositionally biased region" description="Basic and acidic residues" evidence="17">
    <location>
        <begin position="379"/>
        <end position="393"/>
    </location>
</feature>
<evidence type="ECO:0000256" key="2">
    <source>
        <dbReference type="ARBA" id="ARBA00004322"/>
    </source>
</evidence>
<dbReference type="GO" id="GO:0036337">
    <property type="term" value="P:Fas signaling pathway"/>
    <property type="evidence" value="ECO:0007669"/>
    <property type="project" value="TreeGrafter"/>
</dbReference>
<feature type="compositionally biased region" description="Basic and acidic residues" evidence="17">
    <location>
        <begin position="1888"/>
        <end position="1897"/>
    </location>
</feature>